<organism evidence="8 9">
    <name type="scientific">Saccoglossus kowalevskii</name>
    <name type="common">Acorn worm</name>
    <dbReference type="NCBI Taxonomy" id="10224"/>
    <lineage>
        <taxon>Eukaryota</taxon>
        <taxon>Metazoa</taxon>
        <taxon>Hemichordata</taxon>
        <taxon>Enteropneusta</taxon>
        <taxon>Harrimaniidae</taxon>
        <taxon>Saccoglossus</taxon>
    </lineage>
</organism>
<sequence>MDLVLRILCVLSGGAVSSALSVFLLASSLLFVIYRADSALSVVTALQVETLPEVQGVVDRTLTLQCRFPEASEHSLRRLVQWYKTREGDTHMEHVLSMVDREDAEVYGTYAGRAGPARGDGMLGEQGDIEITRLELADEGVYTCEVNYYVAKEEGLGNTKVYISKIVDQVSIFGLGEGPEGEQVVKYFPPDEPQTLICRASRAKPVAKLRWYKDDEELMETVETYEESSDGSFNTINTLQFTPRKSDNGAILKCESYQEPEIELKKSASVIISTYTSQYMGRGFYFNYLCTYIV</sequence>
<comment type="subcellular location">
    <subcellularLocation>
        <location evidence="1">Membrane</location>
        <topology evidence="1">Single-pass membrane protein</topology>
    </subcellularLocation>
</comment>
<dbReference type="PANTHER" id="PTHR45889:SF8">
    <property type="entry name" value="IG-LIKE DOMAIN-CONTAINING PROTEIN"/>
    <property type="match status" value="1"/>
</dbReference>
<evidence type="ECO:0000256" key="3">
    <source>
        <dbReference type="ARBA" id="ARBA00022989"/>
    </source>
</evidence>
<dbReference type="SUPFAM" id="SSF48726">
    <property type="entry name" value="Immunoglobulin"/>
    <property type="match status" value="2"/>
</dbReference>
<evidence type="ECO:0000256" key="1">
    <source>
        <dbReference type="ARBA" id="ARBA00004167"/>
    </source>
</evidence>
<dbReference type="InterPro" id="IPR013162">
    <property type="entry name" value="CD80_C2-set"/>
</dbReference>
<dbReference type="Pfam" id="PF07686">
    <property type="entry name" value="V-set"/>
    <property type="match status" value="1"/>
</dbReference>
<evidence type="ECO:0000256" key="5">
    <source>
        <dbReference type="ARBA" id="ARBA00023157"/>
    </source>
</evidence>
<dbReference type="InterPro" id="IPR013106">
    <property type="entry name" value="Ig_V-set"/>
</dbReference>
<feature type="transmembrane region" description="Helical" evidence="6">
    <location>
        <begin position="7"/>
        <end position="34"/>
    </location>
</feature>
<feature type="domain" description="Ig-like" evidence="7">
    <location>
        <begin position="180"/>
        <end position="269"/>
    </location>
</feature>
<keyword evidence="3 6" id="KW-1133">Transmembrane helix</keyword>
<dbReference type="Gene3D" id="2.60.40.10">
    <property type="entry name" value="Immunoglobulins"/>
    <property type="match status" value="2"/>
</dbReference>
<evidence type="ECO:0000313" key="9">
    <source>
        <dbReference type="RefSeq" id="XP_006824356.1"/>
    </source>
</evidence>
<evidence type="ECO:0000256" key="6">
    <source>
        <dbReference type="SAM" id="Phobius"/>
    </source>
</evidence>
<dbReference type="InterPro" id="IPR007110">
    <property type="entry name" value="Ig-like_dom"/>
</dbReference>
<evidence type="ECO:0000256" key="4">
    <source>
        <dbReference type="ARBA" id="ARBA00023136"/>
    </source>
</evidence>
<dbReference type="Pfam" id="PF08205">
    <property type="entry name" value="C2-set_2"/>
    <property type="match status" value="1"/>
</dbReference>
<dbReference type="PANTHER" id="PTHR45889">
    <property type="entry name" value="IG-LIKE DOMAIN-CONTAINING PROTEIN"/>
    <property type="match status" value="1"/>
</dbReference>
<accession>A0ABM0MWG5</accession>
<protein>
    <submittedName>
        <fullName evidence="9">Cell adhesion molecule 2-like</fullName>
    </submittedName>
</protein>
<keyword evidence="8" id="KW-1185">Reference proteome</keyword>
<proteinExistence type="predicted"/>
<dbReference type="PROSITE" id="PS50835">
    <property type="entry name" value="IG_LIKE"/>
    <property type="match status" value="2"/>
</dbReference>
<dbReference type="InterPro" id="IPR036179">
    <property type="entry name" value="Ig-like_dom_sf"/>
</dbReference>
<feature type="domain" description="Ig-like" evidence="7">
    <location>
        <begin position="61"/>
        <end position="164"/>
    </location>
</feature>
<dbReference type="SMART" id="SM00409">
    <property type="entry name" value="IG"/>
    <property type="match status" value="2"/>
</dbReference>
<name>A0ABM0MWG5_SACKO</name>
<dbReference type="InterPro" id="IPR003599">
    <property type="entry name" value="Ig_sub"/>
</dbReference>
<evidence type="ECO:0000259" key="7">
    <source>
        <dbReference type="PROSITE" id="PS50835"/>
    </source>
</evidence>
<dbReference type="GeneID" id="102805599"/>
<reference evidence="9" key="1">
    <citation type="submission" date="2025-08" db="UniProtKB">
        <authorList>
            <consortium name="RefSeq"/>
        </authorList>
    </citation>
    <scope>IDENTIFICATION</scope>
    <source>
        <tissue evidence="9">Testes</tissue>
    </source>
</reference>
<dbReference type="Proteomes" id="UP000694865">
    <property type="component" value="Unplaced"/>
</dbReference>
<evidence type="ECO:0000313" key="8">
    <source>
        <dbReference type="Proteomes" id="UP000694865"/>
    </source>
</evidence>
<keyword evidence="5" id="KW-1015">Disulfide bond</keyword>
<keyword evidence="2 6" id="KW-0812">Transmembrane</keyword>
<dbReference type="InterPro" id="IPR013783">
    <property type="entry name" value="Ig-like_fold"/>
</dbReference>
<gene>
    <name evidence="9" type="primary">LOC102805599</name>
</gene>
<dbReference type="RefSeq" id="XP_006824356.1">
    <property type="nucleotide sequence ID" value="XM_006824293.1"/>
</dbReference>
<evidence type="ECO:0000256" key="2">
    <source>
        <dbReference type="ARBA" id="ARBA00022692"/>
    </source>
</evidence>
<keyword evidence="4 6" id="KW-0472">Membrane</keyword>